<dbReference type="InterPro" id="IPR017853">
    <property type="entry name" value="GH"/>
</dbReference>
<dbReference type="EMBL" id="LMWY01000054">
    <property type="protein sequence ID" value="KUN93685.1"/>
    <property type="molecule type" value="Genomic_DNA"/>
</dbReference>
<dbReference type="PANTHER" id="PTHR10357:SF179">
    <property type="entry name" value="NEUTRAL AND BASIC AMINO ACID TRANSPORT PROTEIN RBAT"/>
    <property type="match status" value="1"/>
</dbReference>
<evidence type="ECO:0000256" key="2">
    <source>
        <dbReference type="ARBA" id="ARBA00023180"/>
    </source>
</evidence>
<proteinExistence type="inferred from homology"/>
<dbReference type="GO" id="GO:0009313">
    <property type="term" value="P:oligosaccharide catabolic process"/>
    <property type="evidence" value="ECO:0007669"/>
    <property type="project" value="TreeGrafter"/>
</dbReference>
<evidence type="ECO:0000256" key="1">
    <source>
        <dbReference type="ARBA" id="ARBA00008061"/>
    </source>
</evidence>
<dbReference type="Gene3D" id="3.90.400.10">
    <property type="entry name" value="Oligo-1,6-glucosidase, Domain 2"/>
    <property type="match status" value="1"/>
</dbReference>
<dbReference type="SMART" id="SM00642">
    <property type="entry name" value="Aamy"/>
    <property type="match status" value="1"/>
</dbReference>
<keyword evidence="5" id="KW-1185">Reference proteome</keyword>
<dbReference type="STRING" id="661399.AQJ67_38645"/>
<dbReference type="FunFam" id="3.90.400.10:FF:000001">
    <property type="entry name" value="Maltase A3, isoform A"/>
    <property type="match status" value="1"/>
</dbReference>
<dbReference type="InterPro" id="IPR045857">
    <property type="entry name" value="O16G_dom_2"/>
</dbReference>
<dbReference type="Pfam" id="PF00128">
    <property type="entry name" value="Alpha-amylase"/>
    <property type="match status" value="1"/>
</dbReference>
<name>A0A101TK77_9ACTN</name>
<comment type="caution">
    <text evidence="4">The sequence shown here is derived from an EMBL/GenBank/DDBJ whole genome shotgun (WGS) entry which is preliminary data.</text>
</comment>
<evidence type="ECO:0000313" key="4">
    <source>
        <dbReference type="EMBL" id="KUN93685.1"/>
    </source>
</evidence>
<dbReference type="CDD" id="cd11332">
    <property type="entry name" value="AmyAc_OligoGlu_TS"/>
    <property type="match status" value="1"/>
</dbReference>
<protein>
    <submittedName>
        <fullName evidence="4">Alpha-glucosidase</fullName>
    </submittedName>
</protein>
<evidence type="ECO:0000259" key="3">
    <source>
        <dbReference type="SMART" id="SM00642"/>
    </source>
</evidence>
<dbReference type="SUPFAM" id="SSF51445">
    <property type="entry name" value="(Trans)glycosidases"/>
    <property type="match status" value="1"/>
</dbReference>
<accession>A0A101TK77</accession>
<feature type="domain" description="Glycosyl hydrolase family 13 catalytic" evidence="3">
    <location>
        <begin position="26"/>
        <end position="430"/>
    </location>
</feature>
<reference evidence="4 5" key="1">
    <citation type="submission" date="2015-10" db="EMBL/GenBank/DDBJ databases">
        <title>Draft genome sequence of Streptomyces caeruleatus NRRL B-24802, type strain for the species Streptomyces caeruleatus.</title>
        <authorList>
            <person name="Ruckert C."/>
            <person name="Winkler A."/>
            <person name="Kalinowski J."/>
            <person name="Kampfer P."/>
            <person name="Glaeser S."/>
        </authorList>
    </citation>
    <scope>NUCLEOTIDE SEQUENCE [LARGE SCALE GENOMIC DNA]</scope>
    <source>
        <strain evidence="4 5">NRRL B-24802</strain>
    </source>
</reference>
<evidence type="ECO:0000313" key="5">
    <source>
        <dbReference type="Proteomes" id="UP000053429"/>
    </source>
</evidence>
<comment type="similarity">
    <text evidence="1">Belongs to the glycosyl hydrolase 13 family.</text>
</comment>
<dbReference type="InterPro" id="IPR006047">
    <property type="entry name" value="GH13_cat_dom"/>
</dbReference>
<dbReference type="PANTHER" id="PTHR10357">
    <property type="entry name" value="ALPHA-AMYLASE FAMILY MEMBER"/>
    <property type="match status" value="1"/>
</dbReference>
<organism evidence="4 5">
    <name type="scientific">Streptomyces caeruleatus</name>
    <dbReference type="NCBI Taxonomy" id="661399"/>
    <lineage>
        <taxon>Bacteria</taxon>
        <taxon>Bacillati</taxon>
        <taxon>Actinomycetota</taxon>
        <taxon>Actinomycetes</taxon>
        <taxon>Kitasatosporales</taxon>
        <taxon>Streptomycetaceae</taxon>
        <taxon>Streptomyces</taxon>
    </lineage>
</organism>
<dbReference type="AlphaFoldDB" id="A0A101TK77"/>
<gene>
    <name evidence="4" type="ORF">AQJ67_38645</name>
</gene>
<sequence>MPRQPRSYRALSPTPAPWWRSAVIYQVYIRSFADGNGDGIGDIAGIRSRLPYLKSLGVDAIWINPWYKSPMADHGYDVADFREIDPLFGTVAEAERLIEEAHAHGIRVIPDIVPNHTSDRHVWFQAALAAGPGSPERERYVFRDGRGADGSVPPNDWVSCFGGPAWTRLPDGQWYLHLFAPEQPDLNWQHPEVRAEFESVLRFWFSRGVDGFRIDVAHGLIKHPELPDLPPRRDPDTAQPWQHVDHPHWDRDEVHDIYRAWRRVADEFPGDRSFVAEAWADTPERLAAYVRPDGLHTAFNFDFLMSSWHPKDLREVIDGSLEMLGAVGASATWVLSNHDVVRHPSRYGRRATKRWVANTAYEPEGPLDLELGTRRARAAALLMLSLPGGAYVYQGEELGLPEVEDLPEAVLQDPVWERSGHTNRGRDGCRVPIPWSGTTTPYGFSPDGAGASPWLPQPADWAPRTVAAQTGDEGSMLELYRTALRLRREHPALGDGSLAWLDAPEGVLAFGRDPGFVCVVNLSAEPCPLPEHTSVLLASGPVEGGTLAPDQAVWLTV</sequence>
<dbReference type="Gene3D" id="3.20.20.80">
    <property type="entry name" value="Glycosidases"/>
    <property type="match status" value="2"/>
</dbReference>
<dbReference type="GO" id="GO:0004556">
    <property type="term" value="F:alpha-amylase activity"/>
    <property type="evidence" value="ECO:0007669"/>
    <property type="project" value="TreeGrafter"/>
</dbReference>
<dbReference type="Proteomes" id="UP000053429">
    <property type="component" value="Unassembled WGS sequence"/>
</dbReference>
<keyword evidence="2" id="KW-0325">Glycoprotein</keyword>